<evidence type="ECO:0000313" key="3">
    <source>
        <dbReference type="Proteomes" id="UP000658278"/>
    </source>
</evidence>
<evidence type="ECO:0000313" key="2">
    <source>
        <dbReference type="EMBL" id="MBK1826670.1"/>
    </source>
</evidence>
<keyword evidence="3" id="KW-1185">Reference proteome</keyword>
<evidence type="ECO:0000259" key="1">
    <source>
        <dbReference type="Pfam" id="PF13566"/>
    </source>
</evidence>
<dbReference type="NCBIfam" id="TIGR03915">
    <property type="entry name" value="SAM_7_link_chp"/>
    <property type="match status" value="1"/>
</dbReference>
<dbReference type="RefSeq" id="WP_200277844.1">
    <property type="nucleotide sequence ID" value="NZ_JAENII010000004.1"/>
</dbReference>
<proteinExistence type="predicted"/>
<dbReference type="EMBL" id="JAENII010000004">
    <property type="protein sequence ID" value="MBK1826670.1"/>
    <property type="molecule type" value="Genomic_DNA"/>
</dbReference>
<dbReference type="Proteomes" id="UP000658278">
    <property type="component" value="Unassembled WGS sequence"/>
</dbReference>
<dbReference type="AlphaFoldDB" id="A0A934VFK2"/>
<protein>
    <submittedName>
        <fullName evidence="2">TIGR03915 family putative DNA repair protein</fullName>
    </submittedName>
</protein>
<dbReference type="Pfam" id="PF13566">
    <property type="entry name" value="DUF4130"/>
    <property type="match status" value="1"/>
</dbReference>
<organism evidence="2 3">
    <name type="scientific">Haloferula rosea</name>
    <dbReference type="NCBI Taxonomy" id="490093"/>
    <lineage>
        <taxon>Bacteria</taxon>
        <taxon>Pseudomonadati</taxon>
        <taxon>Verrucomicrobiota</taxon>
        <taxon>Verrucomicrobiia</taxon>
        <taxon>Verrucomicrobiales</taxon>
        <taxon>Verrucomicrobiaceae</taxon>
        <taxon>Haloferula</taxon>
    </lineage>
</organism>
<feature type="domain" description="DUF4130" evidence="1">
    <location>
        <begin position="76"/>
        <end position="236"/>
    </location>
</feature>
<dbReference type="InterPro" id="IPR025404">
    <property type="entry name" value="DUF4130"/>
</dbReference>
<name>A0A934VFK2_9BACT</name>
<reference evidence="2" key="1">
    <citation type="submission" date="2021-01" db="EMBL/GenBank/DDBJ databases">
        <title>Modified the classification status of verrucomicrobia.</title>
        <authorList>
            <person name="Feng X."/>
        </authorList>
    </citation>
    <scope>NUCLEOTIDE SEQUENCE</scope>
    <source>
        <strain evidence="2">KCTC 22201</strain>
    </source>
</reference>
<sequence length="270" mass="30932">MNTYSIDPCFASWRTAARRLLSARIDPQDILWYDGSGTPPLFSGDLDGLPPGEAPRIPRAFFPLAEMVACHRDPLRWSLLYQTAYRMTIGGKSRLLDQAADPLVRTLNQRAKAVSRDRHKMKAFVRFRKMGELDSGREQFSAWFEPEHHIVELTAPFFAKRFASFDWSIMTPDRCAHWNGRELRFTDGVPASEAPTEDALEEFWKTYYSSIFNPARLKLNAMQSEMPKKYWKNLPEAELINDLVKQAQARTHGMISRPPTVKTPRPPSGS</sequence>
<comment type="caution">
    <text evidence="2">The sequence shown here is derived from an EMBL/GenBank/DDBJ whole genome shotgun (WGS) entry which is preliminary data.</text>
</comment>
<dbReference type="InterPro" id="IPR023875">
    <property type="entry name" value="DNA_repair_put"/>
</dbReference>
<accession>A0A934VFK2</accession>
<gene>
    <name evidence="2" type="ORF">JIN81_06545</name>
</gene>